<protein>
    <submittedName>
        <fullName evidence="4">Plasmid stabilization protein</fullName>
    </submittedName>
</protein>
<comment type="caution">
    <text evidence="4">The sequence shown here is derived from an EMBL/GenBank/DDBJ whole genome shotgun (WGS) entry which is preliminary data.</text>
</comment>
<sequence length="367" mass="42675">MLKRWCLGFLGFSLAFLHGMAWNEVLKINIDAVDTHKKIVRFQAYNLKVGETGYILAKLTDYNVIAAKVEVVNVRDGVAFGKYGEYSVMKQRHLPTPRMVPKKGYMAIFREFNHQAFLVAPDSHLYEQIKDHYPDINFISSDLLMLFFNGFDPSARSFRRACDIYSVGLLFLVSTDRLNILDCQSFAVLESQKLDTSKVRRTSAPFFSRVEGVDRGTLGKVLSGGKSKNYFSFYDNLLKKEAQKRLEHAVKAEQRREYEMEMREAKSAQEKKSVREQYKKEKKEDKENITPKLSKQEKDEEKSLDQVGAQERAKEDLEDKREYQKELAKEKAEQKAQRKAKRKAKKEAKEKLKQEQRLEKEQGDQNP</sequence>
<evidence type="ECO:0000256" key="2">
    <source>
        <dbReference type="SAM" id="SignalP"/>
    </source>
</evidence>
<feature type="compositionally biased region" description="Basic and acidic residues" evidence="1">
    <location>
        <begin position="347"/>
        <end position="367"/>
    </location>
</feature>
<organism evidence="4 5">
    <name type="scientific">Helicobacter mehlei</name>
    <dbReference type="NCBI Taxonomy" id="2316080"/>
    <lineage>
        <taxon>Bacteria</taxon>
        <taxon>Pseudomonadati</taxon>
        <taxon>Campylobacterota</taxon>
        <taxon>Epsilonproteobacteria</taxon>
        <taxon>Campylobacterales</taxon>
        <taxon>Helicobacteraceae</taxon>
        <taxon>Helicobacter</taxon>
    </lineage>
</organism>
<keyword evidence="5" id="KW-1185">Reference proteome</keyword>
<feature type="compositionally biased region" description="Basic and acidic residues" evidence="1">
    <location>
        <begin position="311"/>
        <end position="336"/>
    </location>
</feature>
<dbReference type="InterPro" id="IPR029276">
    <property type="entry name" value="PgbA_N"/>
</dbReference>
<dbReference type="EMBL" id="VKGC01000014">
    <property type="protein sequence ID" value="TSA82486.1"/>
    <property type="molecule type" value="Genomic_DNA"/>
</dbReference>
<dbReference type="Pfam" id="PF15436">
    <property type="entry name" value="PGBA_N"/>
    <property type="match status" value="1"/>
</dbReference>
<feature type="domain" description="Plasminogen-binding protein PgbA N-terminal" evidence="3">
    <location>
        <begin position="26"/>
        <end position="238"/>
    </location>
</feature>
<dbReference type="AlphaFoldDB" id="A0A553UQJ8"/>
<dbReference type="Proteomes" id="UP000319322">
    <property type="component" value="Unassembled WGS sequence"/>
</dbReference>
<reference evidence="4" key="1">
    <citation type="submission" date="2019-07" db="EMBL/GenBank/DDBJ databases">
        <title>Helicobacter labacensis sp. nov., Helicobacter mehlei sp. nov. and Helicobacter vulpis sp. nov., isolated from gastric mucosa of red fox (Vulpis vulpis).</title>
        <authorList>
            <person name="Kusar D."/>
            <person name="Gruntar I."/>
            <person name="Pate M."/>
            <person name="Zajc U."/>
            <person name="Ocepek M."/>
        </authorList>
    </citation>
    <scope>NUCLEOTIDE SEQUENCE [LARGE SCALE GENOMIC DNA]</scope>
    <source>
        <strain evidence="4">L8b</strain>
    </source>
</reference>
<keyword evidence="2" id="KW-0732">Signal</keyword>
<feature type="chain" id="PRO_5022217926" evidence="2">
    <location>
        <begin position="22"/>
        <end position="367"/>
    </location>
</feature>
<gene>
    <name evidence="4" type="ORF">FNE76_05645</name>
</gene>
<feature type="compositionally biased region" description="Basic residues" evidence="1">
    <location>
        <begin position="337"/>
        <end position="346"/>
    </location>
</feature>
<feature type="signal peptide" evidence="2">
    <location>
        <begin position="1"/>
        <end position="21"/>
    </location>
</feature>
<accession>A0A553UQJ8</accession>
<dbReference type="RefSeq" id="WP_120948512.1">
    <property type="nucleotide sequence ID" value="NZ_QXQP01000017.1"/>
</dbReference>
<evidence type="ECO:0000256" key="1">
    <source>
        <dbReference type="SAM" id="MobiDB-lite"/>
    </source>
</evidence>
<feature type="region of interest" description="Disordered" evidence="1">
    <location>
        <begin position="258"/>
        <end position="367"/>
    </location>
</feature>
<reference evidence="4" key="2">
    <citation type="submission" date="2019-07" db="EMBL/GenBank/DDBJ databases">
        <authorList>
            <person name="Papic B."/>
        </authorList>
    </citation>
    <scope>NUCLEOTIDE SEQUENCE [LARGE SCALE GENOMIC DNA]</scope>
    <source>
        <strain evidence="4">L8b</strain>
    </source>
</reference>
<name>A0A553UQJ8_9HELI</name>
<dbReference type="OrthoDB" id="5372482at2"/>
<evidence type="ECO:0000259" key="3">
    <source>
        <dbReference type="Pfam" id="PF15436"/>
    </source>
</evidence>
<evidence type="ECO:0000313" key="5">
    <source>
        <dbReference type="Proteomes" id="UP000319322"/>
    </source>
</evidence>
<evidence type="ECO:0000313" key="4">
    <source>
        <dbReference type="EMBL" id="TSA82486.1"/>
    </source>
</evidence>
<feature type="compositionally biased region" description="Basic and acidic residues" evidence="1">
    <location>
        <begin position="258"/>
        <end position="304"/>
    </location>
</feature>
<proteinExistence type="predicted"/>